<gene>
    <name evidence="3" type="ORF">ACHHYP_05613</name>
</gene>
<feature type="compositionally biased region" description="Acidic residues" evidence="2">
    <location>
        <begin position="197"/>
        <end position="215"/>
    </location>
</feature>
<reference evidence="3 4" key="1">
    <citation type="journal article" date="2014" name="Genome Biol. Evol.">
        <title>The secreted proteins of Achlya hypogyna and Thraustotheca clavata identify the ancestral oomycete secretome and reveal gene acquisitions by horizontal gene transfer.</title>
        <authorList>
            <person name="Misner I."/>
            <person name="Blouin N."/>
            <person name="Leonard G."/>
            <person name="Richards T.A."/>
            <person name="Lane C.E."/>
        </authorList>
    </citation>
    <scope>NUCLEOTIDE SEQUENCE [LARGE SCALE GENOMIC DNA]</scope>
    <source>
        <strain evidence="3 4">ATCC 48635</strain>
    </source>
</reference>
<dbReference type="STRING" id="1202772.A0A1V9YX93"/>
<organism evidence="3 4">
    <name type="scientific">Achlya hypogyna</name>
    <name type="common">Oomycete</name>
    <name type="synonym">Protoachlya hypogyna</name>
    <dbReference type="NCBI Taxonomy" id="1202772"/>
    <lineage>
        <taxon>Eukaryota</taxon>
        <taxon>Sar</taxon>
        <taxon>Stramenopiles</taxon>
        <taxon>Oomycota</taxon>
        <taxon>Saprolegniomycetes</taxon>
        <taxon>Saprolegniales</taxon>
        <taxon>Achlyaceae</taxon>
        <taxon>Achlya</taxon>
    </lineage>
</organism>
<evidence type="ECO:0000313" key="4">
    <source>
        <dbReference type="Proteomes" id="UP000243579"/>
    </source>
</evidence>
<feature type="coiled-coil region" evidence="1">
    <location>
        <begin position="701"/>
        <end position="728"/>
    </location>
</feature>
<dbReference type="PANTHER" id="PTHR45615:SF80">
    <property type="entry name" value="GRIP DOMAIN-CONTAINING PROTEIN"/>
    <property type="match status" value="1"/>
</dbReference>
<protein>
    <submittedName>
        <fullName evidence="3">Uncharacterized protein</fullName>
    </submittedName>
</protein>
<name>A0A1V9YX93_ACHHY</name>
<evidence type="ECO:0000256" key="2">
    <source>
        <dbReference type="SAM" id="MobiDB-lite"/>
    </source>
</evidence>
<feature type="coiled-coil region" evidence="1">
    <location>
        <begin position="91"/>
        <end position="142"/>
    </location>
</feature>
<proteinExistence type="predicted"/>
<comment type="caution">
    <text evidence="3">The sequence shown here is derived from an EMBL/GenBank/DDBJ whole genome shotgun (WGS) entry which is preliminary data.</text>
</comment>
<dbReference type="Proteomes" id="UP000243579">
    <property type="component" value="Unassembled WGS sequence"/>
</dbReference>
<keyword evidence="1" id="KW-0175">Coiled coil</keyword>
<feature type="region of interest" description="Disordered" evidence="2">
    <location>
        <begin position="184"/>
        <end position="282"/>
    </location>
</feature>
<evidence type="ECO:0000256" key="1">
    <source>
        <dbReference type="SAM" id="Coils"/>
    </source>
</evidence>
<dbReference type="AlphaFoldDB" id="A0A1V9YX93"/>
<evidence type="ECO:0000313" key="3">
    <source>
        <dbReference type="EMBL" id="OQR90331.1"/>
    </source>
</evidence>
<dbReference type="EMBL" id="JNBR01000636">
    <property type="protein sequence ID" value="OQR90331.1"/>
    <property type="molecule type" value="Genomic_DNA"/>
</dbReference>
<dbReference type="OrthoDB" id="76977at2759"/>
<keyword evidence="4" id="KW-1185">Reference proteome</keyword>
<accession>A0A1V9YX93</accession>
<dbReference type="PANTHER" id="PTHR45615">
    <property type="entry name" value="MYOSIN HEAVY CHAIN, NON-MUSCLE"/>
    <property type="match status" value="1"/>
</dbReference>
<feature type="compositionally biased region" description="Polar residues" evidence="2">
    <location>
        <begin position="220"/>
        <end position="231"/>
    </location>
</feature>
<feature type="coiled-coil region" evidence="1">
    <location>
        <begin position="348"/>
        <end position="406"/>
    </location>
</feature>
<sequence>MAYPVDSAGAKWNGDAFASSLGADLLTFSVAPLTHVMKSVGATLQRHDSLLDELSEALKKLHHAQHETEQGLILVKANDPSRIRDEVLEMIEGIEKRVEGSEADIAQANALGHSLGGKVAIIEEHEAKLDDVEATVVDLGRTVSLLQGRMSDFLLPEALDGLKQQILAEVQEQIFGEVRAQLRALPPTSDQPPTDQLADETDVEDAADEGDDADDAVATSTPPSAVASPTQDLPAANETPEVLPPSKVADAVMSTPDKRHLPRRSTSSHPVKHTRGPGTDELEAQVRELEARVDRAERDRTGVLERMERLQQSVASELRDVRPRAPSFSAPVPIEVKTPALLTNAAYEAALESQASKLSDMAKQLQALQDHLAAASDGLETNKGAIKTTQDDLRKLRHQVDEFQETQQLMQSFAMPAATSSNDEDGATASKGAATPDLSMVFSKLADMRQAQVAASEELRDALDAVAVKTADQGRELHKWSESLQRARETSREHVEGEAGKLKEALAKQLHQQNELITAINEWLHLGHDIHHDLHHPDGRNPTSRIADLQNLGRQYHFAAPTVAHLITAPGVHQATLLRLRHQLHDTPDGAEKVAATDLLHELAQDLASLDKTNDALMRGYDQARVMIDELWFDWYHKQHGDARQKHDALAKDVADLRQLQQVLARPAASSATKEPERKANVSVGVLESATPLSSHHNEALKKMEQLLMTAQRRMDGFEDDLRVLSRNVLAYRNDLADKVTDGQLSKLKFQIFSELAKIHSFMGSSKFTAPPKMVEHTTVYDDAEIKCSLDAQAEMIAKLCADLKKEKDDREKEAAGAGVDVDLSKFTAETDRFNTRLESITEKVAEMFVSLEVNRSATQPRHSVPIFNPAQMLDNFAQTIDAKLAETQDLTKKDIERIKAELGENVRARVRRAMESLKETLPSVLDGATTAVGTVMCIACSRPVKFDVSTSDVTREVPSDMLGIPLDEEEPGVDREDPEFVYRAGFRMPVNEKHCESRRHRKNVLPLLVSPRLPAKGRLEKPKGRRLVKSKDNRVDSLFREVDELDQSAMNVSDKPLKSVDKKAIEARRPVAPARP</sequence>